<evidence type="ECO:0000313" key="3">
    <source>
        <dbReference type="Proteomes" id="UP000325755"/>
    </source>
</evidence>
<accession>A0A5Q0BJU2</accession>
<name>A0A5Q0BJU2_9GAMM</name>
<keyword evidence="3" id="KW-1185">Reference proteome</keyword>
<dbReference type="PANTHER" id="PTHR33608">
    <property type="entry name" value="BLL2464 PROTEIN"/>
    <property type="match status" value="1"/>
</dbReference>
<evidence type="ECO:0000259" key="1">
    <source>
        <dbReference type="Pfam" id="PF01882"/>
    </source>
</evidence>
<dbReference type="EMBL" id="CP044205">
    <property type="protein sequence ID" value="QFY44080.1"/>
    <property type="molecule type" value="Genomic_DNA"/>
</dbReference>
<gene>
    <name evidence="2" type="ORF">F6R98_16770</name>
</gene>
<dbReference type="InterPro" id="IPR002881">
    <property type="entry name" value="DUF58"/>
</dbReference>
<dbReference type="PANTHER" id="PTHR33608:SF12">
    <property type="entry name" value="DUF58 DOMAIN-CONTAINING PROTEIN"/>
    <property type="match status" value="1"/>
</dbReference>
<dbReference type="InterPro" id="IPR036465">
    <property type="entry name" value="vWFA_dom_sf"/>
</dbReference>
<dbReference type="Proteomes" id="UP000325755">
    <property type="component" value="Chromosome"/>
</dbReference>
<dbReference type="Pfam" id="PF01882">
    <property type="entry name" value="DUF58"/>
    <property type="match status" value="1"/>
</dbReference>
<dbReference type="InParanoid" id="A0A5Q0BJU2"/>
<feature type="domain" description="DUF58" evidence="1">
    <location>
        <begin position="58"/>
        <end position="246"/>
    </location>
</feature>
<evidence type="ECO:0000313" key="2">
    <source>
        <dbReference type="EMBL" id="QFY44080.1"/>
    </source>
</evidence>
<dbReference type="OrthoDB" id="9812729at2"/>
<dbReference type="SUPFAM" id="SSF53300">
    <property type="entry name" value="vWA-like"/>
    <property type="match status" value="1"/>
</dbReference>
<protein>
    <submittedName>
        <fullName evidence="2">DUF58 domain-containing protein</fullName>
    </submittedName>
</protein>
<proteinExistence type="predicted"/>
<reference evidence="2 3" key="1">
    <citation type="submission" date="2019-09" db="EMBL/GenBank/DDBJ databases">
        <title>Ecophysiology of the spiral-shaped methanotroph Methylospira mobilis as revealed by the complete genome sequence.</title>
        <authorList>
            <person name="Oshkin I.Y."/>
            <person name="Dedysh S.N."/>
            <person name="Miroshnikov K."/>
            <person name="Danilova O.V."/>
            <person name="Hakobyan A."/>
            <person name="Liesack W."/>
        </authorList>
    </citation>
    <scope>NUCLEOTIDE SEQUENCE [LARGE SCALE GENOMIC DNA]</scope>
    <source>
        <strain evidence="2 3">Shm1</strain>
    </source>
</reference>
<sequence length="311" mass="35430">MIFEFVTMENEVAAVSLPTLIGLSRNVARLRFSHHGRHAVQGGAYLSAFKGRGMEFAETRPYTAGDDIRNLDWRVTARTGKTHTKLFQEERERPVFIAVDARRSMFFATRGCFKSVLASQMAALIAWSVMQHGDRIGGQIFSERSSLELKPEHGRRAVLHFLRKLTELQPAADDSSEERGLPEALTRLHRHVRPGSLVFLLSDFRGYSRACETALLRLRRHSDVVLLKLYDPLESTLPDQGRYDFSFGRRRFSLHATQRAADAYTRRFQENVEMLSALSRSRHMRFGTCSTQQDPLPVLMQIAGVSSQSFR</sequence>
<dbReference type="KEGG" id="mmob:F6R98_16770"/>
<dbReference type="AlphaFoldDB" id="A0A5Q0BJU2"/>
<organism evidence="2 3">
    <name type="scientific">Candidatus Methylospira mobilis</name>
    <dbReference type="NCBI Taxonomy" id="1808979"/>
    <lineage>
        <taxon>Bacteria</taxon>
        <taxon>Pseudomonadati</taxon>
        <taxon>Pseudomonadota</taxon>
        <taxon>Gammaproteobacteria</taxon>
        <taxon>Methylococcales</taxon>
        <taxon>Methylococcaceae</taxon>
        <taxon>Candidatus Methylospira</taxon>
    </lineage>
</organism>